<feature type="compositionally biased region" description="Low complexity" evidence="1">
    <location>
        <begin position="325"/>
        <end position="337"/>
    </location>
</feature>
<gene>
    <name evidence="3" type="ORF">M501DRAFT_1014808</name>
</gene>
<dbReference type="OrthoDB" id="2426396at2759"/>
<sequence length="476" mass="49619">MRPFILFPLPSSLITLILLFPPRGFSEESWPYNLPKDVKYFPEDEVHVKRDLELQRRLAVEQPVGVRKMSGDESEKFHLEYWQFDGSLPLTPEAPLLRRPHILGQEYGNVSMVDIPLPPFLLHSSQSNFEADSLLRFFRRDNIFRRSFECPSGTSSCSSISRPDSCCAAGESCMLIEDTGLGDVGCCPQGLSCSGGVSSCDTDAGYSSCPGSSNGGCCIPNFECQGVGCVIANTVTIYPPLPTTTSSRTPTTSSSPPPSTSEEPSTSTPTTTTRTTQATLVCSTGFRSCPASQGGGCCPTDRDCGSPGCPPFPSSTGNPVAPVRPTSGSSGSTETTTSPPPSTFPSDGACPTGFYMCSAYYRGGCCRVGRNCDSTDCPSPATATVINTNGVTIAAPSGATAAENTGSCASGWFNCAPGDGGGCCPSGFECGLSCTATGSMTGTIGKMPPSTAASVEVWEWLLGVGAAIVGVGMVML</sequence>
<reference evidence="3" key="1">
    <citation type="journal article" date="2020" name="Stud. Mycol.">
        <title>101 Dothideomycetes genomes: a test case for predicting lifestyles and emergence of pathogens.</title>
        <authorList>
            <person name="Haridas S."/>
            <person name="Albert R."/>
            <person name="Binder M."/>
            <person name="Bloem J."/>
            <person name="Labutti K."/>
            <person name="Salamov A."/>
            <person name="Andreopoulos B."/>
            <person name="Baker S."/>
            <person name="Barry K."/>
            <person name="Bills G."/>
            <person name="Bluhm B."/>
            <person name="Cannon C."/>
            <person name="Castanera R."/>
            <person name="Culley D."/>
            <person name="Daum C."/>
            <person name="Ezra D."/>
            <person name="Gonzalez J."/>
            <person name="Henrissat B."/>
            <person name="Kuo A."/>
            <person name="Liang C."/>
            <person name="Lipzen A."/>
            <person name="Lutzoni F."/>
            <person name="Magnuson J."/>
            <person name="Mondo S."/>
            <person name="Nolan M."/>
            <person name="Ohm R."/>
            <person name="Pangilinan J."/>
            <person name="Park H.-J."/>
            <person name="Ramirez L."/>
            <person name="Alfaro M."/>
            <person name="Sun H."/>
            <person name="Tritt A."/>
            <person name="Yoshinaga Y."/>
            <person name="Zwiers L.-H."/>
            <person name="Turgeon B."/>
            <person name="Goodwin S."/>
            <person name="Spatafora J."/>
            <person name="Crous P."/>
            <person name="Grigoriev I."/>
        </authorList>
    </citation>
    <scope>NUCLEOTIDE SEQUENCE</scope>
    <source>
        <strain evidence="3">CBS 101060</strain>
    </source>
</reference>
<comment type="caution">
    <text evidence="3">The sequence shown here is derived from an EMBL/GenBank/DDBJ whole genome shotgun (WGS) entry which is preliminary data.</text>
</comment>
<evidence type="ECO:0008006" key="5">
    <source>
        <dbReference type="Google" id="ProtNLM"/>
    </source>
</evidence>
<evidence type="ECO:0000256" key="1">
    <source>
        <dbReference type="SAM" id="MobiDB-lite"/>
    </source>
</evidence>
<feature type="compositionally biased region" description="Low complexity" evidence="1">
    <location>
        <begin position="243"/>
        <end position="274"/>
    </location>
</feature>
<evidence type="ECO:0000256" key="2">
    <source>
        <dbReference type="SAM" id="SignalP"/>
    </source>
</evidence>
<accession>A0A9P4SDL9</accession>
<feature type="region of interest" description="Disordered" evidence="1">
    <location>
        <begin position="241"/>
        <end position="274"/>
    </location>
</feature>
<proteinExistence type="predicted"/>
<dbReference type="AlphaFoldDB" id="A0A9P4SDL9"/>
<keyword evidence="2" id="KW-0732">Signal</keyword>
<evidence type="ECO:0000313" key="4">
    <source>
        <dbReference type="Proteomes" id="UP000799429"/>
    </source>
</evidence>
<evidence type="ECO:0000313" key="3">
    <source>
        <dbReference type="EMBL" id="KAF2840811.1"/>
    </source>
</evidence>
<dbReference type="PANTHER" id="PTHR39599">
    <property type="entry name" value="GPI-ANCHORED PROTEIN (EUROFUNG)-RELATED-RELATED"/>
    <property type="match status" value="1"/>
</dbReference>
<feature type="chain" id="PRO_5040418888" description="GPI anchored protein" evidence="2">
    <location>
        <begin position="27"/>
        <end position="476"/>
    </location>
</feature>
<name>A0A9P4SDL9_9PEZI</name>
<feature type="signal peptide" evidence="2">
    <location>
        <begin position="1"/>
        <end position="26"/>
    </location>
</feature>
<feature type="region of interest" description="Disordered" evidence="1">
    <location>
        <begin position="314"/>
        <end position="344"/>
    </location>
</feature>
<dbReference type="PANTHER" id="PTHR39599:SF2">
    <property type="entry name" value="ANCHORED PROTEIN, PUTATIVE (AFU_ORTHOLOGUE AFUA_1G09650)-RELATED"/>
    <property type="match status" value="1"/>
</dbReference>
<organism evidence="3 4">
    <name type="scientific">Patellaria atrata CBS 101060</name>
    <dbReference type="NCBI Taxonomy" id="1346257"/>
    <lineage>
        <taxon>Eukaryota</taxon>
        <taxon>Fungi</taxon>
        <taxon>Dikarya</taxon>
        <taxon>Ascomycota</taxon>
        <taxon>Pezizomycotina</taxon>
        <taxon>Dothideomycetes</taxon>
        <taxon>Dothideomycetes incertae sedis</taxon>
        <taxon>Patellariales</taxon>
        <taxon>Patellariaceae</taxon>
        <taxon>Patellaria</taxon>
    </lineage>
</organism>
<dbReference type="EMBL" id="MU006092">
    <property type="protein sequence ID" value="KAF2840811.1"/>
    <property type="molecule type" value="Genomic_DNA"/>
</dbReference>
<protein>
    <recommendedName>
        <fullName evidence="5">GPI anchored protein</fullName>
    </recommendedName>
</protein>
<keyword evidence="4" id="KW-1185">Reference proteome</keyword>
<dbReference type="Proteomes" id="UP000799429">
    <property type="component" value="Unassembled WGS sequence"/>
</dbReference>